<comment type="caution">
    <text evidence="2">The sequence shown here is derived from an EMBL/GenBank/DDBJ whole genome shotgun (WGS) entry which is preliminary data.</text>
</comment>
<gene>
    <name evidence="2" type="ORF">HA336_03800</name>
</gene>
<accession>A0A832T6P7</accession>
<sequence>MEPIFQTLLALLIATQTGVEHDTGCCTVLVHVHHGCDVVAYRRDAKFPAEILIVRTEWAGRRAIKEYKIQGGYFCHTVITEDGWIVTIGGRDIPEVNRKLEKLGAEIVSKGRIKKDEIEKAGELLKEARWGHFVVKSPNDIVGVASYDYRISSPERIDMFKIKDGEYVKVTNNPRYYDRGRSEEFGKNPIDAAIKIAGKDPYGLHRRDIITYKLTVDETSSSVKVWASYDGRALLGGASGEPDPIRFMGKTIAANEIPRVPRRKPLGEVILRVCREHEGKGELPNPAAVAAALISGAVFVAFLGQLSLQQRNLY</sequence>
<proteinExistence type="predicted"/>
<keyword evidence="1" id="KW-0472">Membrane</keyword>
<dbReference type="AlphaFoldDB" id="A0A832T6P7"/>
<organism evidence="2 3">
    <name type="scientific">Methanopyrus kandleri</name>
    <dbReference type="NCBI Taxonomy" id="2320"/>
    <lineage>
        <taxon>Archaea</taxon>
        <taxon>Methanobacteriati</taxon>
        <taxon>Methanobacteriota</taxon>
        <taxon>Methanomada group</taxon>
        <taxon>Methanopyri</taxon>
        <taxon>Methanopyrales</taxon>
        <taxon>Methanopyraceae</taxon>
        <taxon>Methanopyrus</taxon>
    </lineage>
</organism>
<reference evidence="2" key="1">
    <citation type="journal article" date="2020" name="bioRxiv">
        <title>A rank-normalized archaeal taxonomy based on genome phylogeny resolves widespread incomplete and uneven classifications.</title>
        <authorList>
            <person name="Rinke C."/>
            <person name="Chuvochina M."/>
            <person name="Mussig A.J."/>
            <person name="Chaumeil P.-A."/>
            <person name="Waite D.W."/>
            <person name="Whitman W.B."/>
            <person name="Parks D.H."/>
            <person name="Hugenholtz P."/>
        </authorList>
    </citation>
    <scope>NUCLEOTIDE SEQUENCE</scope>
    <source>
        <strain evidence="2">UBA8853</strain>
    </source>
</reference>
<dbReference type="GeneID" id="1476603"/>
<evidence type="ECO:0000313" key="3">
    <source>
        <dbReference type="Proteomes" id="UP000619545"/>
    </source>
</evidence>
<evidence type="ECO:0000256" key="1">
    <source>
        <dbReference type="SAM" id="Phobius"/>
    </source>
</evidence>
<dbReference type="Proteomes" id="UP000619545">
    <property type="component" value="Unassembled WGS sequence"/>
</dbReference>
<keyword evidence="1" id="KW-1133">Transmembrane helix</keyword>
<name>A0A832T6P7_9EURY</name>
<dbReference type="EMBL" id="DUJS01000004">
    <property type="protein sequence ID" value="HII70337.1"/>
    <property type="molecule type" value="Genomic_DNA"/>
</dbReference>
<dbReference type="OMA" id="WNGRETL"/>
<keyword evidence="1" id="KW-0812">Transmembrane</keyword>
<feature type="transmembrane region" description="Helical" evidence="1">
    <location>
        <begin position="287"/>
        <end position="308"/>
    </location>
</feature>
<protein>
    <submittedName>
        <fullName evidence="2">Uncharacterized protein</fullName>
    </submittedName>
</protein>
<dbReference type="RefSeq" id="WP_011018872.1">
    <property type="nucleotide sequence ID" value="NZ_DUJS01000004.1"/>
</dbReference>
<evidence type="ECO:0000313" key="2">
    <source>
        <dbReference type="EMBL" id="HII70337.1"/>
    </source>
</evidence>